<dbReference type="PANTHER" id="PTHR31528">
    <property type="entry name" value="4-AMINO-5-HYDROXYMETHYL-2-METHYLPYRIMIDINE PHOSPHATE SYNTHASE THI11-RELATED"/>
    <property type="match status" value="1"/>
</dbReference>
<feature type="signal peptide" evidence="1">
    <location>
        <begin position="1"/>
        <end position="23"/>
    </location>
</feature>
<dbReference type="InterPro" id="IPR015168">
    <property type="entry name" value="SsuA/THI5"/>
</dbReference>
<sequence length="133" mass="14214">MRTSLLSPAWWAALLSVSFLVLAAGGCASTGPAAGEQKVVFMAGFKAQANLPFVAAYVAREKGFFREQGLDVDIRHSAGQGEHYRLLAGKQIQFTTAPAEDIIKQVAESNVPFVAVALFGQRGERGFAALERS</sequence>
<dbReference type="PANTHER" id="PTHR31528:SF3">
    <property type="entry name" value="THIAMINE BIOSYNTHESIS PROTEIN HI_0357-RELATED"/>
    <property type="match status" value="1"/>
</dbReference>
<dbReference type="PROSITE" id="PS51257">
    <property type="entry name" value="PROKAR_LIPOPROTEIN"/>
    <property type="match status" value="1"/>
</dbReference>
<dbReference type="Gene3D" id="3.40.190.10">
    <property type="entry name" value="Periplasmic binding protein-like II"/>
    <property type="match status" value="2"/>
</dbReference>
<keyword evidence="1" id="KW-0732">Signal</keyword>
<protein>
    <submittedName>
        <fullName evidence="3">ABC transporter substrate-binding protein</fullName>
    </submittedName>
</protein>
<gene>
    <name evidence="3" type="ORF">FJZ00_10690</name>
</gene>
<evidence type="ECO:0000313" key="4">
    <source>
        <dbReference type="Proteomes" id="UP000703893"/>
    </source>
</evidence>
<comment type="caution">
    <text evidence="3">The sequence shown here is derived from an EMBL/GenBank/DDBJ whole genome shotgun (WGS) entry which is preliminary data.</text>
</comment>
<proteinExistence type="predicted"/>
<dbReference type="GO" id="GO:0009228">
    <property type="term" value="P:thiamine biosynthetic process"/>
    <property type="evidence" value="ECO:0007669"/>
    <property type="project" value="InterPro"/>
</dbReference>
<dbReference type="SUPFAM" id="SSF53850">
    <property type="entry name" value="Periplasmic binding protein-like II"/>
    <property type="match status" value="1"/>
</dbReference>
<evidence type="ECO:0000259" key="2">
    <source>
        <dbReference type="Pfam" id="PF09084"/>
    </source>
</evidence>
<feature type="domain" description="SsuA/THI5-like" evidence="2">
    <location>
        <begin position="53"/>
        <end position="131"/>
    </location>
</feature>
<organism evidence="3 4">
    <name type="scientific">Candidatus Tanganyikabacteria bacterium</name>
    <dbReference type="NCBI Taxonomy" id="2961651"/>
    <lineage>
        <taxon>Bacteria</taxon>
        <taxon>Bacillati</taxon>
        <taxon>Candidatus Sericytochromatia</taxon>
        <taxon>Candidatus Tanganyikabacteria</taxon>
    </lineage>
</organism>
<dbReference type="Proteomes" id="UP000703893">
    <property type="component" value="Unassembled WGS sequence"/>
</dbReference>
<name>A0A938BJS0_9BACT</name>
<dbReference type="EMBL" id="VGJX01000650">
    <property type="protein sequence ID" value="MBM3275612.1"/>
    <property type="molecule type" value="Genomic_DNA"/>
</dbReference>
<evidence type="ECO:0000256" key="1">
    <source>
        <dbReference type="SAM" id="SignalP"/>
    </source>
</evidence>
<dbReference type="InterPro" id="IPR027939">
    <property type="entry name" value="NMT1/THI5"/>
</dbReference>
<feature type="non-terminal residue" evidence="3">
    <location>
        <position position="133"/>
    </location>
</feature>
<dbReference type="Pfam" id="PF09084">
    <property type="entry name" value="NMT1"/>
    <property type="match status" value="1"/>
</dbReference>
<dbReference type="AlphaFoldDB" id="A0A938BJS0"/>
<accession>A0A938BJS0</accession>
<evidence type="ECO:0000313" key="3">
    <source>
        <dbReference type="EMBL" id="MBM3275612.1"/>
    </source>
</evidence>
<reference evidence="3 4" key="1">
    <citation type="submission" date="2019-03" db="EMBL/GenBank/DDBJ databases">
        <title>Lake Tanganyika Metagenome-Assembled Genomes (MAGs).</title>
        <authorList>
            <person name="Tran P."/>
        </authorList>
    </citation>
    <scope>NUCLEOTIDE SEQUENCE [LARGE SCALE GENOMIC DNA]</scope>
    <source>
        <strain evidence="3">K_DeepCast_65m_m2_236</strain>
    </source>
</reference>
<feature type="chain" id="PRO_5037090398" evidence="1">
    <location>
        <begin position="24"/>
        <end position="133"/>
    </location>
</feature>